<dbReference type="OrthoDB" id="4940842at2759"/>
<feature type="region of interest" description="Disordered" evidence="1">
    <location>
        <begin position="119"/>
        <end position="161"/>
    </location>
</feature>
<evidence type="ECO:0000313" key="3">
    <source>
        <dbReference type="Proteomes" id="UP000510686"/>
    </source>
</evidence>
<organism evidence="2 3">
    <name type="scientific">Metarhizium brunneum</name>
    <dbReference type="NCBI Taxonomy" id="500148"/>
    <lineage>
        <taxon>Eukaryota</taxon>
        <taxon>Fungi</taxon>
        <taxon>Dikarya</taxon>
        <taxon>Ascomycota</taxon>
        <taxon>Pezizomycotina</taxon>
        <taxon>Sordariomycetes</taxon>
        <taxon>Hypocreomycetidae</taxon>
        <taxon>Hypocreales</taxon>
        <taxon>Clavicipitaceae</taxon>
        <taxon>Metarhizium</taxon>
    </lineage>
</organism>
<dbReference type="GeneID" id="26245679"/>
<dbReference type="RefSeq" id="XP_014541429.1">
    <property type="nucleotide sequence ID" value="XM_014685943.1"/>
</dbReference>
<gene>
    <name evidence="2" type="ORF">G6M90_00g104330</name>
</gene>
<dbReference type="Proteomes" id="UP000510686">
    <property type="component" value="Chromosome 6"/>
</dbReference>
<protein>
    <submittedName>
        <fullName evidence="2">Uncharacterized protein</fullName>
    </submittedName>
</protein>
<evidence type="ECO:0000256" key="1">
    <source>
        <dbReference type="SAM" id="MobiDB-lite"/>
    </source>
</evidence>
<dbReference type="KEGG" id="mbrn:26245679"/>
<dbReference type="EMBL" id="CP058937">
    <property type="protein sequence ID" value="QLI72769.1"/>
    <property type="molecule type" value="Genomic_DNA"/>
</dbReference>
<feature type="compositionally biased region" description="Basic and acidic residues" evidence="1">
    <location>
        <begin position="144"/>
        <end position="161"/>
    </location>
</feature>
<dbReference type="AlphaFoldDB" id="A0A7D5ZCD2"/>
<keyword evidence="3" id="KW-1185">Reference proteome</keyword>
<reference evidence="2 3" key="1">
    <citation type="submission" date="2020-07" db="EMBL/GenBank/DDBJ databases">
        <title>Telomere length de novo assembly of all 7 chromosomes of the fungus, Metarhizium brunneum, using a novel assembly pipeline.</title>
        <authorList>
            <person name="Saud z."/>
            <person name="Kortsinoglou A."/>
            <person name="Kouvelis V.N."/>
            <person name="Butt T.M."/>
        </authorList>
    </citation>
    <scope>NUCLEOTIDE SEQUENCE [LARGE SCALE GENOMIC DNA]</scope>
    <source>
        <strain evidence="2 3">4556</strain>
    </source>
</reference>
<name>A0A7D5ZCD2_9HYPO</name>
<proteinExistence type="predicted"/>
<accession>A0A7D5ZCD2</accession>
<sequence>MSNLFCVLRDMRVQLWSDSTRTRVPPGFDDALTKVCESKESPERRLLEQSVVAWASLLFSRNTCNLLNQLSLREEKLLFKIIRATPPSAATKDRMRQLFAPKQRQDLLKRAGLERLLDFEHAPKRSQKRKSREAQQEAPNHIASPEKMETPVSERRDLRSPRTEHLRHIFHPRMCDRILQENGHAEVAILHDPDVTKCRLRIIVLPESIPNLAIRLFGCTLAETSTGWVLQVEQGPDVELEDRGTFKFSRASVDAVGLLIGTPIRQLVDHGNEMTTLLSLYVTGTPKSNGVIEVEAHPDKLETIALKLWPLSQ</sequence>
<evidence type="ECO:0000313" key="2">
    <source>
        <dbReference type="EMBL" id="QLI72769.1"/>
    </source>
</evidence>